<dbReference type="PROSITE" id="PS51257">
    <property type="entry name" value="PROKAR_LIPOPROTEIN"/>
    <property type="match status" value="1"/>
</dbReference>
<dbReference type="InterPro" id="IPR002491">
    <property type="entry name" value="ABC_transptr_periplasmic_BD"/>
</dbReference>
<evidence type="ECO:0000256" key="3">
    <source>
        <dbReference type="ARBA" id="ARBA00022448"/>
    </source>
</evidence>
<name>A0A1I3KBL5_9BACL</name>
<organism evidence="6 7">
    <name type="scientific">Thermoflavimicrobium dichotomicum</name>
    <dbReference type="NCBI Taxonomy" id="46223"/>
    <lineage>
        <taxon>Bacteria</taxon>
        <taxon>Bacillati</taxon>
        <taxon>Bacillota</taxon>
        <taxon>Bacilli</taxon>
        <taxon>Bacillales</taxon>
        <taxon>Thermoactinomycetaceae</taxon>
        <taxon>Thermoflavimicrobium</taxon>
    </lineage>
</organism>
<evidence type="ECO:0000259" key="5">
    <source>
        <dbReference type="PROSITE" id="PS50983"/>
    </source>
</evidence>
<sequence length="315" mass="34996">MAFRIKYMEFIIGVFCVALILTACGQNGSAHKGNGQTEQDITVTDAMGKVTIPNNPRRVLAPNMEDSLVALGVTPAAQWSIGTTVHDYLQPYLKGVPKIEWDLPLEQTIKANPDLIIFSSAASIKKGQYEKYKKIAPTYVFKDAESADWRKQLQVMGQLLGKEEKAKEALADYDAKVKKARADIKAAIGDESAAILWVFGKQYYLFENTRYAANVLYHDLGVAQPDMVKKLPKAETNWSPVSLEALADLDADHIFLVSRPNEAGLEQLKQSSVWKSILAVKKGNVYEMEDPSHWTINGLVASKLTMDKIMESLTK</sequence>
<keyword evidence="3" id="KW-0813">Transport</keyword>
<evidence type="ECO:0000256" key="4">
    <source>
        <dbReference type="ARBA" id="ARBA00022729"/>
    </source>
</evidence>
<evidence type="ECO:0000313" key="7">
    <source>
        <dbReference type="Proteomes" id="UP000199545"/>
    </source>
</evidence>
<dbReference type="PROSITE" id="PS50983">
    <property type="entry name" value="FE_B12_PBP"/>
    <property type="match status" value="1"/>
</dbReference>
<evidence type="ECO:0000256" key="1">
    <source>
        <dbReference type="ARBA" id="ARBA00004196"/>
    </source>
</evidence>
<dbReference type="STRING" id="46223.SAMN05421852_101401"/>
<dbReference type="RefSeq" id="WP_245739692.1">
    <property type="nucleotide sequence ID" value="NZ_FORR01000001.1"/>
</dbReference>
<reference evidence="6 7" key="1">
    <citation type="submission" date="2016-10" db="EMBL/GenBank/DDBJ databases">
        <authorList>
            <person name="de Groot N.N."/>
        </authorList>
    </citation>
    <scope>NUCLEOTIDE SEQUENCE [LARGE SCALE GENOMIC DNA]</scope>
    <source>
        <strain evidence="6 7">DSM 44778</strain>
    </source>
</reference>
<dbReference type="PANTHER" id="PTHR30532:SF26">
    <property type="entry name" value="IRON(3+)-HYDROXAMATE-BINDING PROTEIN FHUD"/>
    <property type="match status" value="1"/>
</dbReference>
<dbReference type="GO" id="GO:1901678">
    <property type="term" value="P:iron coordination entity transport"/>
    <property type="evidence" value="ECO:0007669"/>
    <property type="project" value="UniProtKB-ARBA"/>
</dbReference>
<accession>A0A1I3KBL5</accession>
<evidence type="ECO:0000256" key="2">
    <source>
        <dbReference type="ARBA" id="ARBA00008814"/>
    </source>
</evidence>
<dbReference type="GO" id="GO:0030288">
    <property type="term" value="C:outer membrane-bounded periplasmic space"/>
    <property type="evidence" value="ECO:0007669"/>
    <property type="project" value="TreeGrafter"/>
</dbReference>
<evidence type="ECO:0000313" key="6">
    <source>
        <dbReference type="EMBL" id="SFI69911.1"/>
    </source>
</evidence>
<gene>
    <name evidence="6" type="ORF">SAMN05421852_101401</name>
</gene>
<dbReference type="SUPFAM" id="SSF53807">
    <property type="entry name" value="Helical backbone' metal receptor"/>
    <property type="match status" value="1"/>
</dbReference>
<comment type="similarity">
    <text evidence="2">Belongs to the bacterial solute-binding protein 8 family.</text>
</comment>
<comment type="subcellular location">
    <subcellularLocation>
        <location evidence="1">Cell envelope</location>
    </subcellularLocation>
</comment>
<dbReference type="Gene3D" id="3.40.50.1980">
    <property type="entry name" value="Nitrogenase molybdenum iron protein domain"/>
    <property type="match status" value="2"/>
</dbReference>
<keyword evidence="7" id="KW-1185">Reference proteome</keyword>
<keyword evidence="4" id="KW-0732">Signal</keyword>
<dbReference type="PANTHER" id="PTHR30532">
    <property type="entry name" value="IRON III DICITRATE-BINDING PERIPLASMIC PROTEIN"/>
    <property type="match status" value="1"/>
</dbReference>
<dbReference type="InterPro" id="IPR051313">
    <property type="entry name" value="Bact_iron-sidero_bind"/>
</dbReference>
<proteinExistence type="inferred from homology"/>
<dbReference type="CDD" id="cd01138">
    <property type="entry name" value="FeuA"/>
    <property type="match status" value="1"/>
</dbReference>
<dbReference type="Proteomes" id="UP000199545">
    <property type="component" value="Unassembled WGS sequence"/>
</dbReference>
<dbReference type="EMBL" id="FORR01000001">
    <property type="protein sequence ID" value="SFI69911.1"/>
    <property type="molecule type" value="Genomic_DNA"/>
</dbReference>
<dbReference type="Pfam" id="PF01497">
    <property type="entry name" value="Peripla_BP_2"/>
    <property type="match status" value="1"/>
</dbReference>
<feature type="domain" description="Fe/B12 periplasmic-binding" evidence="5">
    <location>
        <begin position="56"/>
        <end position="315"/>
    </location>
</feature>
<protein>
    <submittedName>
        <fullName evidence="6">Iron complex transport system substrate-binding protein</fullName>
    </submittedName>
</protein>
<dbReference type="AlphaFoldDB" id="A0A1I3KBL5"/>